<dbReference type="EMBL" id="AGWX01000001">
    <property type="protein sequence ID" value="EKS41147.1"/>
    <property type="molecule type" value="Genomic_DNA"/>
</dbReference>
<evidence type="ECO:0000256" key="3">
    <source>
        <dbReference type="ARBA" id="ARBA00022989"/>
    </source>
</evidence>
<feature type="transmembrane region" description="Helical" evidence="5">
    <location>
        <begin position="224"/>
        <end position="243"/>
    </location>
</feature>
<evidence type="ECO:0000313" key="6">
    <source>
        <dbReference type="EMBL" id="EKS41147.1"/>
    </source>
</evidence>
<feature type="transmembrane region" description="Helical" evidence="5">
    <location>
        <begin position="200"/>
        <end position="218"/>
    </location>
</feature>
<feature type="transmembrane region" description="Helical" evidence="5">
    <location>
        <begin position="166"/>
        <end position="188"/>
    </location>
</feature>
<keyword evidence="7" id="KW-1185">Reference proteome</keyword>
<keyword evidence="2 5" id="KW-0812">Transmembrane</keyword>
<dbReference type="RefSeq" id="WP_006018941.1">
    <property type="nucleotide sequence ID" value="NZ_KB375282.1"/>
</dbReference>
<dbReference type="NCBIfam" id="NF008032">
    <property type="entry name" value="PRK10764.1"/>
    <property type="match status" value="1"/>
</dbReference>
<dbReference type="InterPro" id="IPR052951">
    <property type="entry name" value="Tellurite_res_ion_channel"/>
</dbReference>
<dbReference type="Gene3D" id="1.50.10.150">
    <property type="entry name" value="Voltage-dependent anion channel"/>
    <property type="match status" value="1"/>
</dbReference>
<comment type="caution">
    <text evidence="6">The sequence shown here is derived from an EMBL/GenBank/DDBJ whole genome shotgun (WGS) entry which is preliminary data.</text>
</comment>
<dbReference type="InterPro" id="IPR039264">
    <property type="entry name" value="TehA"/>
</dbReference>
<evidence type="ECO:0000313" key="7">
    <source>
        <dbReference type="Proteomes" id="UP000001096"/>
    </source>
</evidence>
<dbReference type="Pfam" id="PF03595">
    <property type="entry name" value="SLAC1"/>
    <property type="match status" value="1"/>
</dbReference>
<feature type="transmembrane region" description="Helical" evidence="5">
    <location>
        <begin position="12"/>
        <end position="29"/>
    </location>
</feature>
<reference evidence="6 7" key="1">
    <citation type="submission" date="2012-04" db="EMBL/GenBank/DDBJ databases">
        <title>The Genome Sequence of Afipia broomeae ATCC 49717.</title>
        <authorList>
            <consortium name="The Broad Institute Genome Sequencing Platform"/>
            <person name="Earl A."/>
            <person name="Ward D."/>
            <person name="Feldgarden M."/>
            <person name="Gevers D."/>
            <person name="Huys G."/>
            <person name="Walker B."/>
            <person name="Young S.K."/>
            <person name="Zeng Q."/>
            <person name="Gargeya S."/>
            <person name="Fitzgerald M."/>
            <person name="Haas B."/>
            <person name="Abouelleil A."/>
            <person name="Alvarado L."/>
            <person name="Arachchi H.M."/>
            <person name="Berlin A."/>
            <person name="Chapman S.B."/>
            <person name="Goldberg J."/>
            <person name="Griggs A."/>
            <person name="Gujja S."/>
            <person name="Hansen M."/>
            <person name="Howarth C."/>
            <person name="Imamovic A."/>
            <person name="Larimer J."/>
            <person name="McCowen C."/>
            <person name="Montmayeur A."/>
            <person name="Murphy C."/>
            <person name="Neiman D."/>
            <person name="Pearson M."/>
            <person name="Priest M."/>
            <person name="Roberts A."/>
            <person name="Saif S."/>
            <person name="Shea T."/>
            <person name="Sisk P."/>
            <person name="Sykes S."/>
            <person name="Wortman J."/>
            <person name="Nusbaum C."/>
            <person name="Birren B."/>
        </authorList>
    </citation>
    <scope>NUCLEOTIDE SEQUENCE [LARGE SCALE GENOMIC DNA]</scope>
    <source>
        <strain evidence="6 7">ATCC 49717</strain>
    </source>
</reference>
<accession>K8PES6</accession>
<organism evidence="6 7">
    <name type="scientific">Afipia broomeae ATCC 49717</name>
    <dbReference type="NCBI Taxonomy" id="883078"/>
    <lineage>
        <taxon>Bacteria</taxon>
        <taxon>Pseudomonadati</taxon>
        <taxon>Pseudomonadota</taxon>
        <taxon>Alphaproteobacteria</taxon>
        <taxon>Hyphomicrobiales</taxon>
        <taxon>Nitrobacteraceae</taxon>
        <taxon>Afipia</taxon>
    </lineage>
</organism>
<gene>
    <name evidence="6" type="ORF">HMPREF9695_00239</name>
</gene>
<feature type="transmembrane region" description="Helical" evidence="5">
    <location>
        <begin position="103"/>
        <end position="128"/>
    </location>
</feature>
<keyword evidence="4 5" id="KW-0472">Membrane</keyword>
<dbReference type="PATRIC" id="fig|883078.3.peg.248"/>
<feature type="transmembrane region" description="Helical" evidence="5">
    <location>
        <begin position="35"/>
        <end position="60"/>
    </location>
</feature>
<dbReference type="Proteomes" id="UP000001096">
    <property type="component" value="Unassembled WGS sequence"/>
</dbReference>
<dbReference type="PANTHER" id="PTHR37955:SF1">
    <property type="entry name" value="DEP DOMAIN-CONTAINING PROTEIN"/>
    <property type="match status" value="1"/>
</dbReference>
<feature type="transmembrane region" description="Helical" evidence="5">
    <location>
        <begin position="140"/>
        <end position="160"/>
    </location>
</feature>
<comment type="subcellular location">
    <subcellularLocation>
        <location evidence="1">Membrane</location>
        <topology evidence="1">Multi-pass membrane protein</topology>
    </subcellularLocation>
</comment>
<name>K8PES6_9BRAD</name>
<evidence type="ECO:0000256" key="2">
    <source>
        <dbReference type="ARBA" id="ARBA00022692"/>
    </source>
</evidence>
<feature type="transmembrane region" description="Helical" evidence="5">
    <location>
        <begin position="80"/>
        <end position="97"/>
    </location>
</feature>
<keyword evidence="3 5" id="KW-1133">Transmembrane helix</keyword>
<dbReference type="PANTHER" id="PTHR37955">
    <property type="entry name" value="TELLURITE RESISTANCE PROTEIN TEHA"/>
    <property type="match status" value="1"/>
</dbReference>
<dbReference type="CDD" id="cd09324">
    <property type="entry name" value="TDT_TehA"/>
    <property type="match status" value="1"/>
</dbReference>
<feature type="transmembrane region" description="Helical" evidence="5">
    <location>
        <begin position="279"/>
        <end position="301"/>
    </location>
</feature>
<evidence type="ECO:0000256" key="5">
    <source>
        <dbReference type="SAM" id="Phobius"/>
    </source>
</evidence>
<dbReference type="eggNOG" id="COG1275">
    <property type="taxonomic scope" value="Bacteria"/>
</dbReference>
<dbReference type="InterPro" id="IPR038665">
    <property type="entry name" value="Voltage-dep_anion_channel_sf"/>
</dbReference>
<protein>
    <submittedName>
        <fullName evidence="6">C4-dicarboxylate transporter/malic acid transporter</fullName>
    </submittedName>
</protein>
<dbReference type="AlphaFoldDB" id="K8PES6"/>
<dbReference type="GO" id="GO:0046583">
    <property type="term" value="F:monoatomic cation efflux transmembrane transporter activity"/>
    <property type="evidence" value="ECO:0007669"/>
    <property type="project" value="TreeGrafter"/>
</dbReference>
<dbReference type="HOGENOM" id="CLU_044414_1_0_5"/>
<feature type="transmembrane region" description="Helical" evidence="5">
    <location>
        <begin position="255"/>
        <end position="273"/>
    </location>
</feature>
<evidence type="ECO:0000256" key="4">
    <source>
        <dbReference type="ARBA" id="ARBA00023136"/>
    </source>
</evidence>
<dbReference type="InterPro" id="IPR004695">
    <property type="entry name" value="SLAC1/Mae1/Ssu1/TehA"/>
</dbReference>
<evidence type="ECO:0000256" key="1">
    <source>
        <dbReference type="ARBA" id="ARBA00004141"/>
    </source>
</evidence>
<dbReference type="GO" id="GO:0005886">
    <property type="term" value="C:plasma membrane"/>
    <property type="evidence" value="ECO:0007669"/>
    <property type="project" value="TreeGrafter"/>
</dbReference>
<proteinExistence type="predicted"/>
<sequence length="327" mass="35155">MRIDISKFSATMFGMVLGIGGLGAGWRAASHVWGVPGVIGETLALTASAIWLIWFSVYVLKWIQAPEAAMAEIVHPIQSFFVVLIPMTTMIAAWSIAPYLPRIAFGLFICGVVGQLAFTVWGVGGLWIGGRPTETTTPVLYMPTVGGSFVSAIACGLFGYPDAGLLFFGVGFFSIIVMESVILTRLLAHGIPVALRATMGIHLAPPAVGSVAYLAVTSGPPDHLAHMLFGYALFQALVMLRLIPWLREQPFSLAAWAYSFGVSALPLAALRFIERGETGIIAHLALPIFVLSNLIIGWLTLRSLLIGWRYVFTSIGPKAKPETEVLP</sequence>